<dbReference type="Gene3D" id="1.25.40.20">
    <property type="entry name" value="Ankyrin repeat-containing domain"/>
    <property type="match status" value="1"/>
</dbReference>
<dbReference type="Pfam" id="PF12796">
    <property type="entry name" value="Ank_2"/>
    <property type="match status" value="1"/>
</dbReference>
<protein>
    <submittedName>
        <fullName evidence="1">Uncharacterized protein</fullName>
    </submittedName>
</protein>
<dbReference type="SUPFAM" id="SSF48403">
    <property type="entry name" value="Ankyrin repeat"/>
    <property type="match status" value="1"/>
</dbReference>
<proteinExistence type="predicted"/>
<dbReference type="HOGENOM" id="CLU_2236670_0_0_1"/>
<sequence>MLIKYGSNVNDVRFGCQTALIWTVQKEDEELITFQLDNGADVNKITDEHQMGGSAFNQAILYGSPEIVLLLIEKEPDVHQPASHVGTAIQAAMAQRRLNILEVLL</sequence>
<accession>W9IH14</accession>
<dbReference type="OrthoDB" id="1577640at2759"/>
<dbReference type="InterPro" id="IPR002110">
    <property type="entry name" value="Ankyrin_rpt"/>
</dbReference>
<reference evidence="1 2" key="1">
    <citation type="submission" date="2011-06" db="EMBL/GenBank/DDBJ databases">
        <title>The Genome Sequence of Fusarium oxysporum FOSC 3-a.</title>
        <authorList>
            <consortium name="The Broad Institute Genome Sequencing Platform"/>
            <person name="Ma L.-J."/>
            <person name="Gale L.R."/>
            <person name="Schwartz D.C."/>
            <person name="Zhou S."/>
            <person name="Corby-Kistler H."/>
            <person name="Young S.K."/>
            <person name="Zeng Q."/>
            <person name="Gargeya S."/>
            <person name="Fitzgerald M."/>
            <person name="Haas B."/>
            <person name="Abouelleil A."/>
            <person name="Alvarado L."/>
            <person name="Arachchi H.M."/>
            <person name="Berlin A."/>
            <person name="Brown A."/>
            <person name="Chapman S.B."/>
            <person name="Chen Z."/>
            <person name="Dunbar C."/>
            <person name="Freedman E."/>
            <person name="Gearin G."/>
            <person name="Gellesch M."/>
            <person name="Goldberg J."/>
            <person name="Griggs A."/>
            <person name="Gujja S."/>
            <person name="Heiman D."/>
            <person name="Howarth C."/>
            <person name="Larson L."/>
            <person name="Lui A."/>
            <person name="MacDonald P.J.P."/>
            <person name="Mehta T."/>
            <person name="Montmayeur A."/>
            <person name="Murphy C."/>
            <person name="Neiman D."/>
            <person name="Pearson M."/>
            <person name="Priest M."/>
            <person name="Roberts A."/>
            <person name="Saif S."/>
            <person name="Shea T."/>
            <person name="Shenoy N."/>
            <person name="Sisk P."/>
            <person name="Stolte C."/>
            <person name="Sykes S."/>
            <person name="Wortman J."/>
            <person name="Nusbaum C."/>
            <person name="Birren B."/>
        </authorList>
    </citation>
    <scope>NUCLEOTIDE SEQUENCE [LARGE SCALE GENOMIC DNA]</scope>
    <source>
        <strain evidence="2">FOSC 3-a</strain>
    </source>
</reference>
<name>W9IH14_FUSOX</name>
<evidence type="ECO:0000313" key="1">
    <source>
        <dbReference type="EMBL" id="EWY92129.1"/>
    </source>
</evidence>
<dbReference type="AlphaFoldDB" id="W9IH14"/>
<organism evidence="1 2">
    <name type="scientific">Fusarium oxysporum NRRL 32931</name>
    <dbReference type="NCBI Taxonomy" id="660029"/>
    <lineage>
        <taxon>Eukaryota</taxon>
        <taxon>Fungi</taxon>
        <taxon>Dikarya</taxon>
        <taxon>Ascomycota</taxon>
        <taxon>Pezizomycotina</taxon>
        <taxon>Sordariomycetes</taxon>
        <taxon>Hypocreomycetidae</taxon>
        <taxon>Hypocreales</taxon>
        <taxon>Nectriaceae</taxon>
        <taxon>Fusarium</taxon>
        <taxon>Fusarium oxysporum species complex</taxon>
    </lineage>
</organism>
<dbReference type="EMBL" id="JH717843">
    <property type="protein sequence ID" value="EWY92129.1"/>
    <property type="molecule type" value="Genomic_DNA"/>
</dbReference>
<evidence type="ECO:0000313" key="2">
    <source>
        <dbReference type="Proteomes" id="UP000030753"/>
    </source>
</evidence>
<dbReference type="Proteomes" id="UP000030753">
    <property type="component" value="Unassembled WGS sequence"/>
</dbReference>
<gene>
    <name evidence="1" type="ORF">FOYG_09025</name>
</gene>
<dbReference type="InterPro" id="IPR036770">
    <property type="entry name" value="Ankyrin_rpt-contain_sf"/>
</dbReference>